<dbReference type="Pfam" id="PF00382">
    <property type="entry name" value="TFIIB"/>
    <property type="match status" value="2"/>
</dbReference>
<dbReference type="InterPro" id="IPR023484">
    <property type="entry name" value="TFIIB_arc"/>
</dbReference>
<feature type="binding site" evidence="7">
    <location>
        <position position="45"/>
    </location>
    <ligand>
        <name>Zn(2+)</name>
        <dbReference type="ChEBI" id="CHEBI:29105"/>
    </ligand>
</feature>
<organism evidence="10 11">
    <name type="scientific">Candidatus Iainarchaeum sp</name>
    <dbReference type="NCBI Taxonomy" id="3101447"/>
    <lineage>
        <taxon>Archaea</taxon>
        <taxon>Candidatus Iainarchaeota</taxon>
        <taxon>Candidatus Iainarchaeia</taxon>
        <taxon>Candidatus Iainarchaeales</taxon>
        <taxon>Candidatus Iainarchaeaceae</taxon>
        <taxon>Candidatus Iainarchaeum</taxon>
    </lineage>
</organism>
<dbReference type="HAMAP" id="MF_00383">
    <property type="entry name" value="TF2B_arch"/>
    <property type="match status" value="1"/>
</dbReference>
<dbReference type="GO" id="GO:0003700">
    <property type="term" value="F:DNA-binding transcription factor activity"/>
    <property type="evidence" value="ECO:0007669"/>
    <property type="project" value="UniProtKB-UniRule"/>
</dbReference>
<feature type="binding site" evidence="7">
    <location>
        <position position="42"/>
    </location>
    <ligand>
        <name>Zn(2+)</name>
        <dbReference type="ChEBI" id="CHEBI:29105"/>
    </ligand>
</feature>
<dbReference type="Proteomes" id="UP000774699">
    <property type="component" value="Unassembled WGS sequence"/>
</dbReference>
<reference evidence="10" key="1">
    <citation type="submission" date="2019-03" db="EMBL/GenBank/DDBJ databases">
        <title>Lake Tanganyika Metagenome-Assembled Genomes (MAGs).</title>
        <authorList>
            <person name="Tran P."/>
        </authorList>
    </citation>
    <scope>NUCLEOTIDE SEQUENCE</scope>
    <source>
        <strain evidence="10">M_DeepCast_50m_m2_156</strain>
    </source>
</reference>
<dbReference type="FunFam" id="1.10.472.170:FF:000001">
    <property type="entry name" value="Transcription initiation factor IIB"/>
    <property type="match status" value="1"/>
</dbReference>
<dbReference type="InterPro" id="IPR036915">
    <property type="entry name" value="Cyclin-like_sf"/>
</dbReference>
<dbReference type="CDD" id="cd20549">
    <property type="entry name" value="CYCLIN_TFIIB_archaea_like_rpt1"/>
    <property type="match status" value="1"/>
</dbReference>
<evidence type="ECO:0000313" key="11">
    <source>
        <dbReference type="Proteomes" id="UP000774699"/>
    </source>
</evidence>
<dbReference type="PANTHER" id="PTHR11618:SF13">
    <property type="entry name" value="TRANSCRIPTION INITIATION FACTOR IIB"/>
    <property type="match status" value="1"/>
</dbReference>
<dbReference type="Gene3D" id="1.10.472.170">
    <property type="match status" value="1"/>
</dbReference>
<dbReference type="InterPro" id="IPR013763">
    <property type="entry name" value="Cyclin-like_dom"/>
</dbReference>
<evidence type="ECO:0000256" key="6">
    <source>
        <dbReference type="ARBA" id="ARBA00053882"/>
    </source>
</evidence>
<dbReference type="GO" id="GO:0008270">
    <property type="term" value="F:zinc ion binding"/>
    <property type="evidence" value="ECO:0007669"/>
    <property type="project" value="UniProtKB-UniRule"/>
</dbReference>
<dbReference type="InterPro" id="IPR013137">
    <property type="entry name" value="Znf_TFIIB"/>
</dbReference>
<keyword evidence="7" id="KW-0479">Metal-binding</keyword>
<feature type="binding site" evidence="7">
    <location>
        <position position="26"/>
    </location>
    <ligand>
        <name>Zn(2+)</name>
        <dbReference type="ChEBI" id="CHEBI:29105"/>
    </ligand>
</feature>
<feature type="repeat" description="2" evidence="7">
    <location>
        <begin position="230"/>
        <end position="311"/>
    </location>
</feature>
<dbReference type="SUPFAM" id="SSF57783">
    <property type="entry name" value="Zinc beta-ribbon"/>
    <property type="match status" value="1"/>
</dbReference>
<sequence>MARPLCENFLRKKGGLTMAGNVCPECGSTKLRKDSEKGEIVCQQCGLIVSEDEMDFGKEWRSFDGDGFEDSARTGSPMKYVKLNKGLVTVIDRRGADARGNKLSSKSKAQMYRLIKWHKRASISSSMQRNLSIALTELRRVASYLNIPEQLVEAAALLYRKTVKKGLIRGRLIEAVVAAVLYTVCRTYQVPRTLNEMAEASGLTKKEIGRTYRFLVRELRLEVPLTNPIHYIPRFASELNLSGEVQEEGRKILEDAIGKGLISGRGPTGVAAAAVYIAGLLKGERRTQKEVANVAGVTEVTIRNRYRELKKRLDIEVSA</sequence>
<feature type="repeat" description="1" evidence="7">
    <location>
        <begin position="136"/>
        <end position="219"/>
    </location>
</feature>
<dbReference type="GO" id="GO:0017025">
    <property type="term" value="F:TBP-class protein binding"/>
    <property type="evidence" value="ECO:0007669"/>
    <property type="project" value="InterPro"/>
</dbReference>
<dbReference type="InterPro" id="IPR013150">
    <property type="entry name" value="TFIIB_cyclin"/>
</dbReference>
<feature type="domain" description="TFIIB-type" evidence="9">
    <location>
        <begin position="19"/>
        <end position="50"/>
    </location>
</feature>
<dbReference type="PANTHER" id="PTHR11618">
    <property type="entry name" value="TRANSCRIPTION INITIATION FACTOR IIB-RELATED"/>
    <property type="match status" value="1"/>
</dbReference>
<comment type="function">
    <text evidence="6 7">Stabilizes TBP binding to an archaeal box-A promoter. Also responsible for recruiting RNA polymerase II to the pre-initiation complex (DNA-TBP-TFIIB).</text>
</comment>
<keyword evidence="5 7" id="KW-0804">Transcription</keyword>
<dbReference type="Pfam" id="PF08271">
    <property type="entry name" value="Zn_Ribbon_TF"/>
    <property type="match status" value="1"/>
</dbReference>
<keyword evidence="7" id="KW-0862">Zinc</keyword>
<dbReference type="Gene3D" id="1.10.472.10">
    <property type="entry name" value="Cyclin-like"/>
    <property type="match status" value="1"/>
</dbReference>
<keyword evidence="8" id="KW-0863">Zinc-finger</keyword>
<dbReference type="PROSITE" id="PS51134">
    <property type="entry name" value="ZF_TFIIB"/>
    <property type="match status" value="1"/>
</dbReference>
<evidence type="ECO:0000313" key="10">
    <source>
        <dbReference type="EMBL" id="MBM3282200.1"/>
    </source>
</evidence>
<accession>A0A8T4C8C5</accession>
<dbReference type="EMBL" id="VGJJ01000014">
    <property type="protein sequence ID" value="MBM3282200.1"/>
    <property type="molecule type" value="Genomic_DNA"/>
</dbReference>
<proteinExistence type="inferred from homology"/>
<protein>
    <recommendedName>
        <fullName evidence="2 7">Transcription initiation factor IIB</fullName>
        <shortName evidence="7">TFIIB</shortName>
    </recommendedName>
</protein>
<evidence type="ECO:0000256" key="3">
    <source>
        <dbReference type="ARBA" id="ARBA00022737"/>
    </source>
</evidence>
<evidence type="ECO:0000256" key="4">
    <source>
        <dbReference type="ARBA" id="ARBA00023015"/>
    </source>
</evidence>
<dbReference type="GO" id="GO:0097550">
    <property type="term" value="C:transcription preinitiation complex"/>
    <property type="evidence" value="ECO:0007669"/>
    <property type="project" value="TreeGrafter"/>
</dbReference>
<evidence type="ECO:0000259" key="9">
    <source>
        <dbReference type="PROSITE" id="PS51134"/>
    </source>
</evidence>
<evidence type="ECO:0000256" key="8">
    <source>
        <dbReference type="PROSITE-ProRule" id="PRU00469"/>
    </source>
</evidence>
<dbReference type="NCBIfam" id="NF001658">
    <property type="entry name" value="PRK00423.1"/>
    <property type="match status" value="1"/>
</dbReference>
<keyword evidence="3 7" id="KW-0677">Repeat</keyword>
<name>A0A8T4C8C5_9ARCH</name>
<dbReference type="InterPro" id="IPR000812">
    <property type="entry name" value="TFIIB"/>
</dbReference>
<evidence type="ECO:0000256" key="7">
    <source>
        <dbReference type="HAMAP-Rule" id="MF_00383"/>
    </source>
</evidence>
<evidence type="ECO:0000256" key="2">
    <source>
        <dbReference type="ARBA" id="ARBA00013932"/>
    </source>
</evidence>
<dbReference type="AlphaFoldDB" id="A0A8T4C8C5"/>
<dbReference type="FunFam" id="1.10.472.10:FF:000023">
    <property type="entry name" value="Transcription initiation factor IIB"/>
    <property type="match status" value="1"/>
</dbReference>
<dbReference type="SUPFAM" id="SSF47954">
    <property type="entry name" value="Cyclin-like"/>
    <property type="match status" value="2"/>
</dbReference>
<comment type="caution">
    <text evidence="10">The sequence shown here is derived from an EMBL/GenBank/DDBJ whole genome shotgun (WGS) entry which is preliminary data.</text>
</comment>
<feature type="binding site" evidence="7">
    <location>
        <position position="23"/>
    </location>
    <ligand>
        <name>Zn(2+)</name>
        <dbReference type="ChEBI" id="CHEBI:29105"/>
    </ligand>
</feature>
<keyword evidence="4 7" id="KW-0805">Transcription regulation</keyword>
<dbReference type="PRINTS" id="PR00685">
    <property type="entry name" value="TIFACTORIIB"/>
</dbReference>
<evidence type="ECO:0000256" key="5">
    <source>
        <dbReference type="ARBA" id="ARBA00023163"/>
    </source>
</evidence>
<evidence type="ECO:0000256" key="1">
    <source>
        <dbReference type="ARBA" id="ARBA00010857"/>
    </source>
</evidence>
<comment type="similarity">
    <text evidence="1 7">Belongs to the TFIIB family.</text>
</comment>
<dbReference type="CDD" id="cd20550">
    <property type="entry name" value="CYCLIN_TFIIB_archaea_like_rpt2"/>
    <property type="match status" value="1"/>
</dbReference>
<gene>
    <name evidence="7" type="primary">tfb</name>
    <name evidence="10" type="ORF">FJY86_02570</name>
</gene>
<dbReference type="SMART" id="SM00385">
    <property type="entry name" value="CYCLIN"/>
    <property type="match status" value="2"/>
</dbReference>
<dbReference type="GO" id="GO:0070897">
    <property type="term" value="P:transcription preinitiation complex assembly"/>
    <property type="evidence" value="ECO:0007669"/>
    <property type="project" value="InterPro"/>
</dbReference>